<dbReference type="AlphaFoldDB" id="A0A6N7IMT6"/>
<dbReference type="Pfam" id="PF14698">
    <property type="entry name" value="ASL_C2"/>
    <property type="match status" value="1"/>
</dbReference>
<keyword evidence="6 10" id="KW-0963">Cytoplasm</keyword>
<dbReference type="Gene3D" id="1.10.40.30">
    <property type="entry name" value="Fumarase/aspartase (C-terminal domain)"/>
    <property type="match status" value="1"/>
</dbReference>
<comment type="similarity">
    <text evidence="4">In the N-terminal section; belongs to the lyase 1 family. Argininosuccinate lyase subfamily.</text>
</comment>
<dbReference type="CDD" id="cd01359">
    <property type="entry name" value="Argininosuccinate_lyase"/>
    <property type="match status" value="1"/>
</dbReference>
<dbReference type="Gene3D" id="1.10.275.10">
    <property type="entry name" value="Fumarase/aspartase (N-terminal domain)"/>
    <property type="match status" value="1"/>
</dbReference>
<dbReference type="PRINTS" id="PR00149">
    <property type="entry name" value="FUMRATELYASE"/>
</dbReference>
<feature type="domain" description="Argininosuccinate lyase C-terminal" evidence="12">
    <location>
        <begin position="405"/>
        <end position="473"/>
    </location>
</feature>
<dbReference type="GO" id="GO:0042450">
    <property type="term" value="P:L-arginine biosynthetic process via ornithine"/>
    <property type="evidence" value="ECO:0007669"/>
    <property type="project" value="UniProtKB-UniRule"/>
</dbReference>
<dbReference type="GO" id="GO:0005829">
    <property type="term" value="C:cytosol"/>
    <property type="evidence" value="ECO:0007669"/>
    <property type="project" value="TreeGrafter"/>
</dbReference>
<dbReference type="PROSITE" id="PS00163">
    <property type="entry name" value="FUMARATE_LYASES"/>
    <property type="match status" value="1"/>
</dbReference>
<comment type="subcellular location">
    <subcellularLocation>
        <location evidence="2 10">Cytoplasm</location>
    </subcellularLocation>
</comment>
<dbReference type="InterPro" id="IPR024083">
    <property type="entry name" value="Fumarase/histidase_N"/>
</dbReference>
<dbReference type="InterPro" id="IPR008948">
    <property type="entry name" value="L-Aspartase-like"/>
</dbReference>
<dbReference type="Proteomes" id="UP000441717">
    <property type="component" value="Unassembled WGS sequence"/>
</dbReference>
<dbReference type="PRINTS" id="PR00145">
    <property type="entry name" value="ARGSUCLYASE"/>
</dbReference>
<evidence type="ECO:0000256" key="6">
    <source>
        <dbReference type="ARBA" id="ARBA00022490"/>
    </source>
</evidence>
<proteinExistence type="inferred from homology"/>
<dbReference type="InterPro" id="IPR020557">
    <property type="entry name" value="Fumarate_lyase_CS"/>
</dbReference>
<dbReference type="InterPro" id="IPR022761">
    <property type="entry name" value="Fumarate_lyase_N"/>
</dbReference>
<dbReference type="EC" id="4.3.2.1" evidence="5 10"/>
<dbReference type="PANTHER" id="PTHR43814:SF1">
    <property type="entry name" value="ARGININOSUCCINATE LYASE"/>
    <property type="match status" value="1"/>
</dbReference>
<dbReference type="GO" id="GO:0004056">
    <property type="term" value="F:argininosuccinate lyase activity"/>
    <property type="evidence" value="ECO:0007669"/>
    <property type="project" value="UniProtKB-UniRule"/>
</dbReference>
<dbReference type="HAMAP" id="MF_00006">
    <property type="entry name" value="Arg_succ_lyase"/>
    <property type="match status" value="1"/>
</dbReference>
<dbReference type="FunFam" id="1.20.200.10:FF:000006">
    <property type="entry name" value="Argininosuccinate lyase"/>
    <property type="match status" value="1"/>
</dbReference>
<sequence>MQALLRKTIKSLSPFHFSAAVILFKRFYFLPATTLLGVCLQVTKLWGGRFQKDTAGLVDDFHSSISFDQRLYRYDIRGSQAHARMLARQGIIAPEEAEQIVSGLEEILADIEAGRVQFSVEAEDIHMNIEQLLTRRIGPAGKKLHTARSRNDQVALDVRLYLKDEIDQVTGLLEQLQKTLLDLAEEHLDTVMPGYTHLQRAQPVTLAHHFMAYVQMFARDVERLRDCRRRTDVLPLGAGALAGTTFPVDPAYVAEQLGFAAVAENSLDAVSDRDFMVEFVAAAALIMVHLSRFCEEIILWSSAEFAFVELDDAFSTGSSMMPQKKNPDVAELSRGKAGRVFGHLMGLLTMLKGLPLAYNKDMQEDKEALFDTVDTVKKCLTVFTPMVATMKIRRENMARAARGGFTNATDLADYLVGRGVPFREAHAMVGRLVYYCLEQGKSLEELTLDEFRQFAPAVGDDVYRAIDIRQCVAKRRVLGGPAPEAVREAIARARERLQNQ</sequence>
<reference evidence="13 14" key="1">
    <citation type="submission" date="2019-10" db="EMBL/GenBank/DDBJ databases">
        <title>Comparative genomics of sulfur disproportionating microorganisms.</title>
        <authorList>
            <person name="Ward L.M."/>
            <person name="Bertran E."/>
            <person name="Johnston D."/>
        </authorList>
    </citation>
    <scope>NUCLEOTIDE SEQUENCE [LARGE SCALE GENOMIC DNA]</scope>
    <source>
        <strain evidence="13 14">DSM 14055</strain>
    </source>
</reference>
<evidence type="ECO:0000256" key="8">
    <source>
        <dbReference type="ARBA" id="ARBA00022605"/>
    </source>
</evidence>
<evidence type="ECO:0000256" key="2">
    <source>
        <dbReference type="ARBA" id="ARBA00004496"/>
    </source>
</evidence>
<dbReference type="UniPathway" id="UPA00068">
    <property type="reaction ID" value="UER00114"/>
</dbReference>
<keyword evidence="9 10" id="KW-0456">Lyase</keyword>
<dbReference type="Gene3D" id="1.20.200.10">
    <property type="entry name" value="Fumarase/aspartase (Central domain)"/>
    <property type="match status" value="1"/>
</dbReference>
<dbReference type="InterPro" id="IPR029419">
    <property type="entry name" value="Arg_succ_lyase_C"/>
</dbReference>
<dbReference type="InterPro" id="IPR000362">
    <property type="entry name" value="Fumarate_lyase_fam"/>
</dbReference>
<dbReference type="OrthoDB" id="9769623at2"/>
<keyword evidence="14" id="KW-1185">Reference proteome</keyword>
<gene>
    <name evidence="10 13" type="primary">argH</name>
    <name evidence="13" type="ORF">GFC01_03255</name>
</gene>
<evidence type="ECO:0000259" key="11">
    <source>
        <dbReference type="Pfam" id="PF00206"/>
    </source>
</evidence>
<comment type="similarity">
    <text evidence="10">Belongs to the lyase 1 family. Argininosuccinate lyase subfamily.</text>
</comment>
<evidence type="ECO:0000313" key="13">
    <source>
        <dbReference type="EMBL" id="MQL51295.1"/>
    </source>
</evidence>
<feature type="domain" description="Fumarate lyase N-terminal" evidence="11">
    <location>
        <begin position="48"/>
        <end position="342"/>
    </location>
</feature>
<evidence type="ECO:0000256" key="10">
    <source>
        <dbReference type="HAMAP-Rule" id="MF_00006"/>
    </source>
</evidence>
<dbReference type="PANTHER" id="PTHR43814">
    <property type="entry name" value="ARGININOSUCCINATE LYASE"/>
    <property type="match status" value="1"/>
</dbReference>
<evidence type="ECO:0000313" key="14">
    <source>
        <dbReference type="Proteomes" id="UP000441717"/>
    </source>
</evidence>
<evidence type="ECO:0000256" key="1">
    <source>
        <dbReference type="ARBA" id="ARBA00000985"/>
    </source>
</evidence>
<dbReference type="NCBIfam" id="TIGR00838">
    <property type="entry name" value="argH"/>
    <property type="match status" value="1"/>
</dbReference>
<comment type="caution">
    <text evidence="13">The sequence shown here is derived from an EMBL/GenBank/DDBJ whole genome shotgun (WGS) entry which is preliminary data.</text>
</comment>
<evidence type="ECO:0000259" key="12">
    <source>
        <dbReference type="Pfam" id="PF14698"/>
    </source>
</evidence>
<keyword evidence="8 10" id="KW-0028">Amino-acid biosynthesis</keyword>
<dbReference type="EMBL" id="WHYR01000006">
    <property type="protein sequence ID" value="MQL51295.1"/>
    <property type="molecule type" value="Genomic_DNA"/>
</dbReference>
<name>A0A6N7IMT6_9FIRM</name>
<dbReference type="Pfam" id="PF00206">
    <property type="entry name" value="Lyase_1"/>
    <property type="match status" value="1"/>
</dbReference>
<keyword evidence="7 10" id="KW-0055">Arginine biosynthesis</keyword>
<organism evidence="13 14">
    <name type="scientific">Desulfofundulus thermobenzoicus</name>
    <dbReference type="NCBI Taxonomy" id="29376"/>
    <lineage>
        <taxon>Bacteria</taxon>
        <taxon>Bacillati</taxon>
        <taxon>Bacillota</taxon>
        <taxon>Clostridia</taxon>
        <taxon>Eubacteriales</taxon>
        <taxon>Peptococcaceae</taxon>
        <taxon>Desulfofundulus</taxon>
    </lineage>
</organism>
<accession>A0A6N7IMT6</accession>
<protein>
    <recommendedName>
        <fullName evidence="5 10">Argininosuccinate lyase</fullName>
        <shortName evidence="10">ASAL</shortName>
        <ecNumber evidence="5 10">4.3.2.1</ecNumber>
    </recommendedName>
    <alternativeName>
        <fullName evidence="10">Arginosuccinase</fullName>
    </alternativeName>
</protein>
<evidence type="ECO:0000256" key="3">
    <source>
        <dbReference type="ARBA" id="ARBA00004941"/>
    </source>
</evidence>
<evidence type="ECO:0000256" key="5">
    <source>
        <dbReference type="ARBA" id="ARBA00012338"/>
    </source>
</evidence>
<dbReference type="SUPFAM" id="SSF48557">
    <property type="entry name" value="L-aspartase-like"/>
    <property type="match status" value="1"/>
</dbReference>
<comment type="pathway">
    <text evidence="3 10">Amino-acid biosynthesis; L-arginine biosynthesis; L-arginine from L-ornithine and carbamoyl phosphate: step 3/3.</text>
</comment>
<dbReference type="FunFam" id="1.10.40.30:FF:000001">
    <property type="entry name" value="Argininosuccinate lyase"/>
    <property type="match status" value="1"/>
</dbReference>
<comment type="catalytic activity">
    <reaction evidence="1 10">
        <text>2-(N(omega)-L-arginino)succinate = fumarate + L-arginine</text>
        <dbReference type="Rhea" id="RHEA:24020"/>
        <dbReference type="ChEBI" id="CHEBI:29806"/>
        <dbReference type="ChEBI" id="CHEBI:32682"/>
        <dbReference type="ChEBI" id="CHEBI:57472"/>
        <dbReference type="EC" id="4.3.2.1"/>
    </reaction>
</comment>
<evidence type="ECO:0000256" key="9">
    <source>
        <dbReference type="ARBA" id="ARBA00023239"/>
    </source>
</evidence>
<evidence type="ECO:0000256" key="7">
    <source>
        <dbReference type="ARBA" id="ARBA00022571"/>
    </source>
</evidence>
<dbReference type="InterPro" id="IPR009049">
    <property type="entry name" value="Argininosuccinate_lyase"/>
</dbReference>
<dbReference type="FunFam" id="1.10.275.10:FF:000002">
    <property type="entry name" value="Argininosuccinate lyase"/>
    <property type="match status" value="1"/>
</dbReference>
<evidence type="ECO:0000256" key="4">
    <source>
        <dbReference type="ARBA" id="ARBA00005552"/>
    </source>
</evidence>